<protein>
    <submittedName>
        <fullName evidence="2">Uncharacterized protein</fullName>
    </submittedName>
</protein>
<proteinExistence type="predicted"/>
<dbReference type="EMBL" id="JAACLJ010000009">
    <property type="protein sequence ID" value="KAF4580881.1"/>
    <property type="molecule type" value="Genomic_DNA"/>
</dbReference>
<dbReference type="Proteomes" id="UP000562929">
    <property type="component" value="Unassembled WGS sequence"/>
</dbReference>
<name>A0A8H4Q0K9_9HYPO</name>
<gene>
    <name evidence="2" type="ORF">GQ602_007018</name>
</gene>
<evidence type="ECO:0000313" key="3">
    <source>
        <dbReference type="Proteomes" id="UP000562929"/>
    </source>
</evidence>
<evidence type="ECO:0000256" key="1">
    <source>
        <dbReference type="SAM" id="MobiDB-lite"/>
    </source>
</evidence>
<comment type="caution">
    <text evidence="2">The sequence shown here is derived from an EMBL/GenBank/DDBJ whole genome shotgun (WGS) entry which is preliminary data.</text>
</comment>
<feature type="region of interest" description="Disordered" evidence="1">
    <location>
        <begin position="1"/>
        <end position="37"/>
    </location>
</feature>
<feature type="compositionally biased region" description="Basic residues" evidence="1">
    <location>
        <begin position="12"/>
        <end position="24"/>
    </location>
</feature>
<keyword evidence="3" id="KW-1185">Reference proteome</keyword>
<sequence length="112" mass="12961">MLTRSGGGYKMPCKHQSHRKHHQGFRASKAKSSPSTYTLRCSASDADIRLRSPRLKENGPVNEFPGQYIDPVKLRRVLKNKYNGDYAVEMRYDVYKIYASHPLLAHEISWCY</sequence>
<evidence type="ECO:0000313" key="2">
    <source>
        <dbReference type="EMBL" id="KAF4580881.1"/>
    </source>
</evidence>
<reference evidence="2 3" key="1">
    <citation type="journal article" date="2020" name="G3 (Bethesda)">
        <title>Genetic Underpinnings of Host Manipulation by Ophiocordyceps as Revealed by Comparative Transcriptomics.</title>
        <authorList>
            <person name="Will I."/>
            <person name="Das B."/>
            <person name="Trinh T."/>
            <person name="Brachmann A."/>
            <person name="Ohm R.A."/>
            <person name="de Bekker C."/>
        </authorList>
    </citation>
    <scope>NUCLEOTIDE SEQUENCE [LARGE SCALE GENOMIC DNA]</scope>
    <source>
        <strain evidence="2 3">EC05</strain>
    </source>
</reference>
<organism evidence="2 3">
    <name type="scientific">Ophiocordyceps camponoti-floridani</name>
    <dbReference type="NCBI Taxonomy" id="2030778"/>
    <lineage>
        <taxon>Eukaryota</taxon>
        <taxon>Fungi</taxon>
        <taxon>Dikarya</taxon>
        <taxon>Ascomycota</taxon>
        <taxon>Pezizomycotina</taxon>
        <taxon>Sordariomycetes</taxon>
        <taxon>Hypocreomycetidae</taxon>
        <taxon>Hypocreales</taxon>
        <taxon>Ophiocordycipitaceae</taxon>
        <taxon>Ophiocordyceps</taxon>
    </lineage>
</organism>
<dbReference type="OrthoDB" id="4749603at2759"/>
<accession>A0A8H4Q0K9</accession>
<dbReference type="AlphaFoldDB" id="A0A8H4Q0K9"/>